<sequence length="36" mass="3989">YKELSGNKRLLLGALMSGISNDLSEFLDGDHDTYES</sequence>
<gene>
    <name evidence="1" type="ORF">LCGC14_3108820</name>
</gene>
<accession>A0A0F8YD34</accession>
<organism evidence="1">
    <name type="scientific">marine sediment metagenome</name>
    <dbReference type="NCBI Taxonomy" id="412755"/>
    <lineage>
        <taxon>unclassified sequences</taxon>
        <taxon>metagenomes</taxon>
        <taxon>ecological metagenomes</taxon>
    </lineage>
</organism>
<dbReference type="EMBL" id="LAZR01067212">
    <property type="protein sequence ID" value="KKK52049.1"/>
    <property type="molecule type" value="Genomic_DNA"/>
</dbReference>
<proteinExistence type="predicted"/>
<comment type="caution">
    <text evidence="1">The sequence shown here is derived from an EMBL/GenBank/DDBJ whole genome shotgun (WGS) entry which is preliminary data.</text>
</comment>
<name>A0A0F8YD34_9ZZZZ</name>
<evidence type="ECO:0000313" key="1">
    <source>
        <dbReference type="EMBL" id="KKK52049.1"/>
    </source>
</evidence>
<protein>
    <submittedName>
        <fullName evidence="1">Uncharacterized protein</fullName>
    </submittedName>
</protein>
<dbReference type="AlphaFoldDB" id="A0A0F8YD34"/>
<feature type="non-terminal residue" evidence="1">
    <location>
        <position position="1"/>
    </location>
</feature>
<reference evidence="1" key="1">
    <citation type="journal article" date="2015" name="Nature">
        <title>Complex archaea that bridge the gap between prokaryotes and eukaryotes.</title>
        <authorList>
            <person name="Spang A."/>
            <person name="Saw J.H."/>
            <person name="Jorgensen S.L."/>
            <person name="Zaremba-Niedzwiedzka K."/>
            <person name="Martijn J."/>
            <person name="Lind A.E."/>
            <person name="van Eijk R."/>
            <person name="Schleper C."/>
            <person name="Guy L."/>
            <person name="Ettema T.J."/>
        </authorList>
    </citation>
    <scope>NUCLEOTIDE SEQUENCE</scope>
</reference>